<evidence type="ECO:0000256" key="1">
    <source>
        <dbReference type="SAM" id="MobiDB-lite"/>
    </source>
</evidence>
<evidence type="ECO:0000313" key="2">
    <source>
        <dbReference type="EMBL" id="MCF2527524.1"/>
    </source>
</evidence>
<accession>A0AA41PX86</accession>
<dbReference type="EMBL" id="JAKFHA010000004">
    <property type="protein sequence ID" value="MCF2527524.1"/>
    <property type="molecule type" value="Genomic_DNA"/>
</dbReference>
<feature type="compositionally biased region" description="Acidic residues" evidence="1">
    <location>
        <begin position="233"/>
        <end position="242"/>
    </location>
</feature>
<protein>
    <recommendedName>
        <fullName evidence="4">Mycothiol-dependent maleylpyruvate isomerase metal-binding domain-containing protein</fullName>
    </recommendedName>
</protein>
<evidence type="ECO:0008006" key="4">
    <source>
        <dbReference type="Google" id="ProtNLM"/>
    </source>
</evidence>
<reference evidence="2" key="1">
    <citation type="submission" date="2022-01" db="EMBL/GenBank/DDBJ databases">
        <title>Genome-Based Taxonomic Classification of the Phylum Actinobacteria.</title>
        <authorList>
            <person name="Gao Y."/>
        </authorList>
    </citation>
    <scope>NUCLEOTIDE SEQUENCE</scope>
    <source>
        <strain evidence="2">KLBMP 8922</strain>
    </source>
</reference>
<sequence length="242" mass="25315">MAEIPVPPIPSTSRTPVSAADVEYAVALAVAAFRGAPADASWQAKAGGLEWDCWETGEHLADDLFIYAALLAPAVTAPGRFGPYQASAGRPGGPENTLFLDRDSGPEGMYEGLEAMAAYLAAMVATRPNGPRAFGGYGLTDAEGFAAMGVAETLLHAHDIGAGLGVGFTPPADLCDRTLGRLFPDAPAGTQRWQTLLWATGRAELPGHPSRKDGWTWHSAPLAAETAHPVPTAEEEEDPQRG</sequence>
<dbReference type="Proteomes" id="UP001165378">
    <property type="component" value="Unassembled WGS sequence"/>
</dbReference>
<name>A0AA41PX86_9ACTN</name>
<proteinExistence type="predicted"/>
<dbReference type="AlphaFoldDB" id="A0AA41PX86"/>
<feature type="region of interest" description="Disordered" evidence="1">
    <location>
        <begin position="208"/>
        <end position="242"/>
    </location>
</feature>
<keyword evidence="3" id="KW-1185">Reference proteome</keyword>
<dbReference type="RefSeq" id="WP_235051672.1">
    <property type="nucleotide sequence ID" value="NZ_JAKFHA010000004.1"/>
</dbReference>
<organism evidence="2 3">
    <name type="scientific">Yinghuangia soli</name>
    <dbReference type="NCBI Taxonomy" id="2908204"/>
    <lineage>
        <taxon>Bacteria</taxon>
        <taxon>Bacillati</taxon>
        <taxon>Actinomycetota</taxon>
        <taxon>Actinomycetes</taxon>
        <taxon>Kitasatosporales</taxon>
        <taxon>Streptomycetaceae</taxon>
        <taxon>Yinghuangia</taxon>
    </lineage>
</organism>
<comment type="caution">
    <text evidence="2">The sequence shown here is derived from an EMBL/GenBank/DDBJ whole genome shotgun (WGS) entry which is preliminary data.</text>
</comment>
<gene>
    <name evidence="2" type="ORF">LZ495_09900</name>
</gene>
<evidence type="ECO:0000313" key="3">
    <source>
        <dbReference type="Proteomes" id="UP001165378"/>
    </source>
</evidence>